<dbReference type="InterPro" id="IPR001387">
    <property type="entry name" value="Cro/C1-type_HTH"/>
</dbReference>
<dbReference type="AlphaFoldDB" id="T1CZY0"/>
<dbReference type="CDD" id="cd00093">
    <property type="entry name" value="HTH_XRE"/>
    <property type="match status" value="1"/>
</dbReference>
<reference evidence="2" key="2">
    <citation type="journal article" date="2014" name="ISME J.">
        <title>Microbial stratification in low pH oxic and suboxic macroscopic growths along an acid mine drainage.</title>
        <authorList>
            <person name="Mendez-Garcia C."/>
            <person name="Mesa V."/>
            <person name="Sprenger R.R."/>
            <person name="Richter M."/>
            <person name="Diez M.S."/>
            <person name="Solano J."/>
            <person name="Bargiela R."/>
            <person name="Golyshina O.V."/>
            <person name="Manteca A."/>
            <person name="Ramos J.L."/>
            <person name="Gallego J.R."/>
            <person name="Llorente I."/>
            <person name="Martins Dos Santos V.A."/>
            <person name="Jensen O.N."/>
            <person name="Pelaez A.I."/>
            <person name="Sanchez J."/>
            <person name="Ferrer M."/>
        </authorList>
    </citation>
    <scope>NUCLEOTIDE SEQUENCE</scope>
</reference>
<comment type="caution">
    <text evidence="2">The sequence shown here is derived from an EMBL/GenBank/DDBJ whole genome shotgun (WGS) entry which is preliminary data.</text>
</comment>
<dbReference type="Gene3D" id="1.10.260.40">
    <property type="entry name" value="lambda repressor-like DNA-binding domains"/>
    <property type="match status" value="1"/>
</dbReference>
<feature type="domain" description="HTH cro/C1-type" evidence="1">
    <location>
        <begin position="25"/>
        <end position="71"/>
    </location>
</feature>
<dbReference type="SMART" id="SM00530">
    <property type="entry name" value="HTH_XRE"/>
    <property type="match status" value="1"/>
</dbReference>
<evidence type="ECO:0000313" key="2">
    <source>
        <dbReference type="EMBL" id="EQD75745.1"/>
    </source>
</evidence>
<sequence length="116" mass="12845">MSSIATPNDNAALGRRLMAVRATTGLSQGGFATSLGLSSRAYANYERGEREMPVALFRALYETYGIDPVWLLEGPGDHPVKAATRTMDFPLVDSIIRWLDAELARTHKKLRPRARL</sequence>
<reference evidence="2" key="1">
    <citation type="submission" date="2013-08" db="EMBL/GenBank/DDBJ databases">
        <authorList>
            <person name="Mendez C."/>
            <person name="Richter M."/>
            <person name="Ferrer M."/>
            <person name="Sanchez J."/>
        </authorList>
    </citation>
    <scope>NUCLEOTIDE SEQUENCE</scope>
</reference>
<dbReference type="PROSITE" id="PS50943">
    <property type="entry name" value="HTH_CROC1"/>
    <property type="match status" value="1"/>
</dbReference>
<evidence type="ECO:0000259" key="1">
    <source>
        <dbReference type="PROSITE" id="PS50943"/>
    </source>
</evidence>
<dbReference type="Pfam" id="PF13560">
    <property type="entry name" value="HTH_31"/>
    <property type="match status" value="1"/>
</dbReference>
<dbReference type="InterPro" id="IPR010982">
    <property type="entry name" value="Lambda_DNA-bd_dom_sf"/>
</dbReference>
<feature type="non-terminal residue" evidence="2">
    <location>
        <position position="116"/>
    </location>
</feature>
<gene>
    <name evidence="2" type="ORF">B1A_03777</name>
</gene>
<dbReference type="SUPFAM" id="SSF47413">
    <property type="entry name" value="lambda repressor-like DNA-binding domains"/>
    <property type="match status" value="1"/>
</dbReference>
<accession>T1CZY0</accession>
<name>T1CZY0_9ZZZZ</name>
<dbReference type="GO" id="GO:0003677">
    <property type="term" value="F:DNA binding"/>
    <property type="evidence" value="ECO:0007669"/>
    <property type="project" value="InterPro"/>
</dbReference>
<protein>
    <submittedName>
        <fullName evidence="2">Helix-turn-helix type 3 domain protein</fullName>
    </submittedName>
</protein>
<proteinExistence type="predicted"/>
<organism evidence="2">
    <name type="scientific">mine drainage metagenome</name>
    <dbReference type="NCBI Taxonomy" id="410659"/>
    <lineage>
        <taxon>unclassified sequences</taxon>
        <taxon>metagenomes</taxon>
        <taxon>ecological metagenomes</taxon>
    </lineage>
</organism>
<dbReference type="EMBL" id="AUZX01002753">
    <property type="protein sequence ID" value="EQD75745.1"/>
    <property type="molecule type" value="Genomic_DNA"/>
</dbReference>